<name>A0AC60PJW7_IXOPE</name>
<organism evidence="1 2">
    <name type="scientific">Ixodes persulcatus</name>
    <name type="common">Taiga tick</name>
    <dbReference type="NCBI Taxonomy" id="34615"/>
    <lineage>
        <taxon>Eukaryota</taxon>
        <taxon>Metazoa</taxon>
        <taxon>Ecdysozoa</taxon>
        <taxon>Arthropoda</taxon>
        <taxon>Chelicerata</taxon>
        <taxon>Arachnida</taxon>
        <taxon>Acari</taxon>
        <taxon>Parasitiformes</taxon>
        <taxon>Ixodida</taxon>
        <taxon>Ixodoidea</taxon>
        <taxon>Ixodidae</taxon>
        <taxon>Ixodinae</taxon>
        <taxon>Ixodes</taxon>
    </lineage>
</organism>
<keyword evidence="2" id="KW-1185">Reference proteome</keyword>
<sequence length="145" mass="16236">AAFKIVGKGQFLVAHPSLIKPINAACGSNLGGDLCTVVLFLLASVDSNQTNKTRLSVYFSHYPAGTSVNNILHSMQRVRCNCFQKFDYGIIKNLAKYGKTKPPEYKLSRVEVPVAIYWSKGDWYAAEKDVARLQEELPNVVEYYQ</sequence>
<dbReference type="Proteomes" id="UP000805193">
    <property type="component" value="Unassembled WGS sequence"/>
</dbReference>
<feature type="non-terminal residue" evidence="1">
    <location>
        <position position="1"/>
    </location>
</feature>
<evidence type="ECO:0000313" key="1">
    <source>
        <dbReference type="EMBL" id="KAG0421129.1"/>
    </source>
</evidence>
<proteinExistence type="predicted"/>
<dbReference type="EMBL" id="JABSTQ010010416">
    <property type="protein sequence ID" value="KAG0421129.1"/>
    <property type="molecule type" value="Genomic_DNA"/>
</dbReference>
<protein>
    <submittedName>
        <fullName evidence="1">Uncharacterized protein</fullName>
    </submittedName>
</protein>
<gene>
    <name evidence="1" type="ORF">HPB47_002975</name>
</gene>
<evidence type="ECO:0000313" key="2">
    <source>
        <dbReference type="Proteomes" id="UP000805193"/>
    </source>
</evidence>
<feature type="non-terminal residue" evidence="1">
    <location>
        <position position="145"/>
    </location>
</feature>
<reference evidence="1 2" key="1">
    <citation type="journal article" date="2020" name="Cell">
        <title>Large-Scale Comparative Analyses of Tick Genomes Elucidate Their Genetic Diversity and Vector Capacities.</title>
        <authorList>
            <consortium name="Tick Genome and Microbiome Consortium (TIGMIC)"/>
            <person name="Jia N."/>
            <person name="Wang J."/>
            <person name="Shi W."/>
            <person name="Du L."/>
            <person name="Sun Y."/>
            <person name="Zhan W."/>
            <person name="Jiang J.F."/>
            <person name="Wang Q."/>
            <person name="Zhang B."/>
            <person name="Ji P."/>
            <person name="Bell-Sakyi L."/>
            <person name="Cui X.M."/>
            <person name="Yuan T.T."/>
            <person name="Jiang B.G."/>
            <person name="Yang W.F."/>
            <person name="Lam T.T."/>
            <person name="Chang Q.C."/>
            <person name="Ding S.J."/>
            <person name="Wang X.J."/>
            <person name="Zhu J.G."/>
            <person name="Ruan X.D."/>
            <person name="Zhao L."/>
            <person name="Wei J.T."/>
            <person name="Ye R.Z."/>
            <person name="Que T.C."/>
            <person name="Du C.H."/>
            <person name="Zhou Y.H."/>
            <person name="Cheng J.X."/>
            <person name="Dai P.F."/>
            <person name="Guo W.B."/>
            <person name="Han X.H."/>
            <person name="Huang E.J."/>
            <person name="Li L.F."/>
            <person name="Wei W."/>
            <person name="Gao Y.C."/>
            <person name="Liu J.Z."/>
            <person name="Shao H.Z."/>
            <person name="Wang X."/>
            <person name="Wang C.C."/>
            <person name="Yang T.C."/>
            <person name="Huo Q.B."/>
            <person name="Li W."/>
            <person name="Chen H.Y."/>
            <person name="Chen S.E."/>
            <person name="Zhou L.G."/>
            <person name="Ni X.B."/>
            <person name="Tian J.H."/>
            <person name="Sheng Y."/>
            <person name="Liu T."/>
            <person name="Pan Y.S."/>
            <person name="Xia L.Y."/>
            <person name="Li J."/>
            <person name="Zhao F."/>
            <person name="Cao W.C."/>
        </authorList>
    </citation>
    <scope>NUCLEOTIDE SEQUENCE [LARGE SCALE GENOMIC DNA]</scope>
    <source>
        <strain evidence="1">Iper-2018</strain>
    </source>
</reference>
<comment type="caution">
    <text evidence="1">The sequence shown here is derived from an EMBL/GenBank/DDBJ whole genome shotgun (WGS) entry which is preliminary data.</text>
</comment>
<accession>A0AC60PJW7</accession>